<protein>
    <submittedName>
        <fullName evidence="1">Uncharacterized protein</fullName>
    </submittedName>
</protein>
<gene>
    <name evidence="1" type="ORF">BLX24_23980</name>
</gene>
<dbReference type="RefSeq" id="WP_071505764.1">
    <property type="nucleotide sequence ID" value="NZ_MORL01000021.1"/>
</dbReference>
<reference evidence="1 2" key="1">
    <citation type="submission" date="2016-10" db="EMBL/GenBank/DDBJ databases">
        <title>Arsenicibacter rosenii gen. nov., sp. nov., an efficient arsenic-methylating bacterium isolated from an arsenic-contaminated paddy soil.</title>
        <authorList>
            <person name="Huang K."/>
        </authorList>
    </citation>
    <scope>NUCLEOTIDE SEQUENCE [LARGE SCALE GENOMIC DNA]</scope>
    <source>
        <strain evidence="1 2">SM-1</strain>
    </source>
</reference>
<sequence>MWYFQVNQEDLRRPIYQTLQKMAVLTEVEIFNEPYHNWCIFQVERSQYVAFIEILDSDGVAYQATTDRPLREELLAGMR</sequence>
<accession>A0A1S2VCV6</accession>
<dbReference type="AlphaFoldDB" id="A0A1S2VCV6"/>
<keyword evidence="2" id="KW-1185">Reference proteome</keyword>
<name>A0A1S2VCV6_9BACT</name>
<evidence type="ECO:0000313" key="1">
    <source>
        <dbReference type="EMBL" id="OIN56533.1"/>
    </source>
</evidence>
<dbReference type="OrthoDB" id="963084at2"/>
<evidence type="ECO:0000313" key="2">
    <source>
        <dbReference type="Proteomes" id="UP000181790"/>
    </source>
</evidence>
<organism evidence="1 2">
    <name type="scientific">Arsenicibacter rosenii</name>
    <dbReference type="NCBI Taxonomy" id="1750698"/>
    <lineage>
        <taxon>Bacteria</taxon>
        <taxon>Pseudomonadati</taxon>
        <taxon>Bacteroidota</taxon>
        <taxon>Cytophagia</taxon>
        <taxon>Cytophagales</taxon>
        <taxon>Spirosomataceae</taxon>
        <taxon>Arsenicibacter</taxon>
    </lineage>
</organism>
<dbReference type="Proteomes" id="UP000181790">
    <property type="component" value="Unassembled WGS sequence"/>
</dbReference>
<dbReference type="EMBL" id="MORL01000021">
    <property type="protein sequence ID" value="OIN56533.1"/>
    <property type="molecule type" value="Genomic_DNA"/>
</dbReference>
<comment type="caution">
    <text evidence="1">The sequence shown here is derived from an EMBL/GenBank/DDBJ whole genome shotgun (WGS) entry which is preliminary data.</text>
</comment>
<proteinExistence type="predicted"/>